<evidence type="ECO:0000256" key="6">
    <source>
        <dbReference type="ARBA" id="ARBA00022525"/>
    </source>
</evidence>
<comment type="similarity">
    <text evidence="4 15">Belongs to the S-100 family.</text>
</comment>
<dbReference type="GO" id="GO:0048306">
    <property type="term" value="F:calcium-dependent protein binding"/>
    <property type="evidence" value="ECO:0007669"/>
    <property type="project" value="TreeGrafter"/>
</dbReference>
<dbReference type="InterPro" id="IPR002048">
    <property type="entry name" value="EF_hand_dom"/>
</dbReference>
<dbReference type="GO" id="GO:0005634">
    <property type="term" value="C:nucleus"/>
    <property type="evidence" value="ECO:0007669"/>
    <property type="project" value="UniProtKB-SubCell"/>
</dbReference>
<dbReference type="GO" id="GO:0050786">
    <property type="term" value="F:RAGE receptor binding"/>
    <property type="evidence" value="ECO:0007669"/>
    <property type="project" value="TreeGrafter"/>
</dbReference>
<evidence type="ECO:0000256" key="7">
    <source>
        <dbReference type="ARBA" id="ARBA00022723"/>
    </source>
</evidence>
<feature type="domain" description="EF-hand" evidence="17">
    <location>
        <begin position="85"/>
        <end position="120"/>
    </location>
</feature>
<keyword evidence="6" id="KW-0964">Secreted</keyword>
<dbReference type="GO" id="GO:0043123">
    <property type="term" value="P:positive regulation of canonical NF-kappaB signal transduction"/>
    <property type="evidence" value="ECO:0007669"/>
    <property type="project" value="TreeGrafter"/>
</dbReference>
<reference evidence="18" key="1">
    <citation type="submission" date="2020-12" db="EMBL/GenBank/DDBJ databases">
        <authorList>
            <consortium name="Molecular Ecology Group"/>
        </authorList>
    </citation>
    <scope>NUCLEOTIDE SEQUENCE</scope>
    <source>
        <strain evidence="18">TBG_1078</strain>
    </source>
</reference>
<keyword evidence="19" id="KW-1185">Reference proteome</keyword>
<evidence type="ECO:0000256" key="11">
    <source>
        <dbReference type="ARBA" id="ARBA00022889"/>
    </source>
</evidence>
<keyword evidence="12" id="KW-0007">Acetylation</keyword>
<gene>
    <name evidence="18" type="ORF">NYPRO_LOCUS26560</name>
</gene>
<organism evidence="18 19">
    <name type="scientific">Nyctereutes procyonoides</name>
    <name type="common">Raccoon dog</name>
    <name type="synonym">Canis procyonoides</name>
    <dbReference type="NCBI Taxonomy" id="34880"/>
    <lineage>
        <taxon>Eukaryota</taxon>
        <taxon>Metazoa</taxon>
        <taxon>Chordata</taxon>
        <taxon>Craniata</taxon>
        <taxon>Vertebrata</taxon>
        <taxon>Euteleostomi</taxon>
        <taxon>Mammalia</taxon>
        <taxon>Eutheria</taxon>
        <taxon>Laurasiatheria</taxon>
        <taxon>Carnivora</taxon>
        <taxon>Caniformia</taxon>
        <taxon>Canidae</taxon>
        <taxon>Nyctereutes</taxon>
    </lineage>
</organism>
<keyword evidence="10 15" id="KW-0106">Calcium</keyword>
<evidence type="ECO:0000256" key="1">
    <source>
        <dbReference type="ARBA" id="ARBA00004123"/>
    </source>
</evidence>
<evidence type="ECO:0000256" key="15">
    <source>
        <dbReference type="RuleBase" id="RU361184"/>
    </source>
</evidence>
<dbReference type="GO" id="GO:0008284">
    <property type="term" value="P:positive regulation of cell population proliferation"/>
    <property type="evidence" value="ECO:0007669"/>
    <property type="project" value="TreeGrafter"/>
</dbReference>
<feature type="region of interest" description="Disordered" evidence="16">
    <location>
        <begin position="1"/>
        <end position="35"/>
    </location>
</feature>
<dbReference type="EMBL" id="CAJHUB010000784">
    <property type="protein sequence ID" value="CAD7693768.1"/>
    <property type="molecule type" value="Genomic_DNA"/>
</dbReference>
<keyword evidence="8" id="KW-0677">Repeat</keyword>
<dbReference type="FunFam" id="1.10.238.10:FF:000044">
    <property type="entry name" value="Protein S100"/>
    <property type="match status" value="1"/>
</dbReference>
<evidence type="ECO:0000313" key="19">
    <source>
        <dbReference type="Proteomes" id="UP000645828"/>
    </source>
</evidence>
<keyword evidence="5" id="KW-0963">Cytoplasm</keyword>
<evidence type="ECO:0000256" key="9">
    <source>
        <dbReference type="ARBA" id="ARBA00022833"/>
    </source>
</evidence>
<evidence type="ECO:0000259" key="17">
    <source>
        <dbReference type="PROSITE" id="PS50222"/>
    </source>
</evidence>
<dbReference type="SUPFAM" id="SSF47473">
    <property type="entry name" value="EF-hand"/>
    <property type="match status" value="1"/>
</dbReference>
<dbReference type="SMART" id="SM00054">
    <property type="entry name" value="EFh"/>
    <property type="match status" value="1"/>
</dbReference>
<keyword evidence="7 15" id="KW-0479">Metal-binding</keyword>
<evidence type="ECO:0000256" key="2">
    <source>
        <dbReference type="ARBA" id="ARBA00004496"/>
    </source>
</evidence>
<evidence type="ECO:0000313" key="18">
    <source>
        <dbReference type="EMBL" id="CAD7693768.1"/>
    </source>
</evidence>
<dbReference type="InterPro" id="IPR001751">
    <property type="entry name" value="S100/CaBP7/8-like_CS"/>
</dbReference>
<evidence type="ECO:0000256" key="10">
    <source>
        <dbReference type="ARBA" id="ARBA00022837"/>
    </source>
</evidence>
<dbReference type="GO" id="GO:0005509">
    <property type="term" value="F:calcium ion binding"/>
    <property type="evidence" value="ECO:0007669"/>
    <property type="project" value="InterPro"/>
</dbReference>
<dbReference type="InterPro" id="IPR013787">
    <property type="entry name" value="S100_Ca-bd_sub"/>
</dbReference>
<dbReference type="Proteomes" id="UP000645828">
    <property type="component" value="Unassembled WGS sequence"/>
</dbReference>
<evidence type="ECO:0000256" key="5">
    <source>
        <dbReference type="ARBA" id="ARBA00022490"/>
    </source>
</evidence>
<evidence type="ECO:0000256" key="12">
    <source>
        <dbReference type="ARBA" id="ARBA00022990"/>
    </source>
</evidence>
<dbReference type="PROSITE" id="PS00303">
    <property type="entry name" value="S100_CABP"/>
    <property type="match status" value="1"/>
</dbReference>
<sequence>MPHLGLGARGGEARGPGGGGQPRGARSAEPRVPGARMSQLEKAALALLDVFQQYSVRAGGGRRLRKADVKELIGSELAHFLEEIKEQEVVDKVMETLDSDGDGECDFQEFVAFVAMVTSACHEFFEHE</sequence>
<dbReference type="Pfam" id="PF00036">
    <property type="entry name" value="EF-hand_1"/>
    <property type="match status" value="1"/>
</dbReference>
<feature type="compositionally biased region" description="Gly residues" evidence="16">
    <location>
        <begin position="7"/>
        <end position="22"/>
    </location>
</feature>
<proteinExistence type="inferred from homology"/>
<dbReference type="GO" id="GO:0007155">
    <property type="term" value="P:cell adhesion"/>
    <property type="evidence" value="ECO:0007669"/>
    <property type="project" value="UniProtKB-KW"/>
</dbReference>
<name>A0A811ZZF3_NYCPR</name>
<evidence type="ECO:0000256" key="3">
    <source>
        <dbReference type="ARBA" id="ARBA00004613"/>
    </source>
</evidence>
<dbReference type="Gene3D" id="1.10.238.10">
    <property type="entry name" value="EF-hand"/>
    <property type="match status" value="1"/>
</dbReference>
<evidence type="ECO:0000256" key="16">
    <source>
        <dbReference type="SAM" id="MobiDB-lite"/>
    </source>
</evidence>
<dbReference type="InterPro" id="IPR028481">
    <property type="entry name" value="S100-B"/>
</dbReference>
<keyword evidence="13" id="KW-0539">Nucleus</keyword>
<evidence type="ECO:0000256" key="13">
    <source>
        <dbReference type="ARBA" id="ARBA00023242"/>
    </source>
</evidence>
<evidence type="ECO:0000256" key="8">
    <source>
        <dbReference type="ARBA" id="ARBA00022737"/>
    </source>
</evidence>
<dbReference type="GO" id="GO:0008270">
    <property type="term" value="F:zinc ion binding"/>
    <property type="evidence" value="ECO:0007669"/>
    <property type="project" value="InterPro"/>
</dbReference>
<keyword evidence="11" id="KW-0130">Cell adhesion</keyword>
<dbReference type="PANTHER" id="PTHR11639">
    <property type="entry name" value="S100 CALCIUM-BINDING PROTEIN"/>
    <property type="match status" value="1"/>
</dbReference>
<comment type="subunit">
    <text evidence="14">Dimer of either two alpha chains, or two beta chains, or one alpha and one beta chain. The S100B dimer binds two molecules of STK38. Interacts with CACYBP in a calcium-dependent manner. Interacts with ATAD3A; this interaction probably occurs in the cytosol prior to ATAD3A mitochondrial targeting. Interacts with S100A6. The S100B dimer interacts with two molecules of CAPZA1. Interacts with AGER. Interacts with PPP5C (via TPR repeats); the interaction is calcium-dependent and modulates PPP5C activity. Interacts with TPPP; this interaction inhibits TPPP dimerization. Interacts with isoform CLSTN3beta of CLSTN3; interaction promotes secretion.</text>
</comment>
<protein>
    <recommendedName>
        <fullName evidence="15">Protein S100</fullName>
    </recommendedName>
    <alternativeName>
        <fullName evidence="15">S100 calcium-binding protein</fullName>
    </alternativeName>
</protein>
<evidence type="ECO:0000256" key="4">
    <source>
        <dbReference type="ARBA" id="ARBA00007323"/>
    </source>
</evidence>
<keyword evidence="9" id="KW-0862">Zinc</keyword>
<evidence type="ECO:0000256" key="14">
    <source>
        <dbReference type="ARBA" id="ARBA00047135"/>
    </source>
</evidence>
<dbReference type="PROSITE" id="PS00018">
    <property type="entry name" value="EF_HAND_1"/>
    <property type="match status" value="1"/>
</dbReference>
<dbReference type="SMART" id="SM01394">
    <property type="entry name" value="S_100"/>
    <property type="match status" value="1"/>
</dbReference>
<dbReference type="Pfam" id="PF01023">
    <property type="entry name" value="S_100"/>
    <property type="match status" value="1"/>
</dbReference>
<dbReference type="PROSITE" id="PS50222">
    <property type="entry name" value="EF_HAND_2"/>
    <property type="match status" value="1"/>
</dbReference>
<comment type="caution">
    <text evidence="18">The sequence shown here is derived from an EMBL/GenBank/DDBJ whole genome shotgun (WGS) entry which is preliminary data.</text>
</comment>
<dbReference type="InterPro" id="IPR011992">
    <property type="entry name" value="EF-hand-dom_pair"/>
</dbReference>
<dbReference type="InterPro" id="IPR018247">
    <property type="entry name" value="EF_Hand_1_Ca_BS"/>
</dbReference>
<dbReference type="PANTHER" id="PTHR11639:SF134">
    <property type="entry name" value="PROTEIN S100-A1-RELATED"/>
    <property type="match status" value="1"/>
</dbReference>
<dbReference type="AlphaFoldDB" id="A0A811ZZF3"/>
<dbReference type="CDD" id="cd05027">
    <property type="entry name" value="S-100B"/>
    <property type="match status" value="1"/>
</dbReference>
<accession>A0A811ZZF3</accession>
<dbReference type="GO" id="GO:0005615">
    <property type="term" value="C:extracellular space"/>
    <property type="evidence" value="ECO:0007669"/>
    <property type="project" value="TreeGrafter"/>
</dbReference>
<dbReference type="GO" id="GO:0005737">
    <property type="term" value="C:cytoplasm"/>
    <property type="evidence" value="ECO:0007669"/>
    <property type="project" value="UniProtKB-SubCell"/>
</dbReference>
<comment type="subcellular location">
    <subcellularLocation>
        <location evidence="2">Cytoplasm</location>
    </subcellularLocation>
    <subcellularLocation>
        <location evidence="1">Nucleus</location>
    </subcellularLocation>
    <subcellularLocation>
        <location evidence="3">Secreted</location>
    </subcellularLocation>
</comment>
<dbReference type="GO" id="GO:0044548">
    <property type="term" value="F:S100 protein binding"/>
    <property type="evidence" value="ECO:0007669"/>
    <property type="project" value="TreeGrafter"/>
</dbReference>